<dbReference type="EMBL" id="VMGN01000003">
    <property type="protein sequence ID" value="TSC94940.1"/>
    <property type="molecule type" value="Genomic_DNA"/>
</dbReference>
<dbReference type="GO" id="GO:0003729">
    <property type="term" value="F:mRNA binding"/>
    <property type="evidence" value="ECO:0007669"/>
    <property type="project" value="InterPro"/>
</dbReference>
<keyword evidence="7" id="KW-0346">Stress response</keyword>
<dbReference type="Pfam" id="PF07927">
    <property type="entry name" value="HicA_toxin"/>
    <property type="match status" value="1"/>
</dbReference>
<comment type="caution">
    <text evidence="8">The sequence shown here is derived from an EMBL/GenBank/DDBJ whole genome shotgun (WGS) entry which is preliminary data.</text>
</comment>
<dbReference type="Proteomes" id="UP000316495">
    <property type="component" value="Unassembled WGS sequence"/>
</dbReference>
<evidence type="ECO:0000256" key="6">
    <source>
        <dbReference type="ARBA" id="ARBA00022884"/>
    </source>
</evidence>
<evidence type="ECO:0000256" key="2">
    <source>
        <dbReference type="ARBA" id="ARBA00022649"/>
    </source>
</evidence>
<dbReference type="GO" id="GO:0004519">
    <property type="term" value="F:endonuclease activity"/>
    <property type="evidence" value="ECO:0007669"/>
    <property type="project" value="UniProtKB-KW"/>
</dbReference>
<dbReference type="SUPFAM" id="SSF54786">
    <property type="entry name" value="YcfA/nrd intein domain"/>
    <property type="match status" value="1"/>
</dbReference>
<evidence type="ECO:0000313" key="8">
    <source>
        <dbReference type="EMBL" id="TSC94940.1"/>
    </source>
</evidence>
<sequence>MPKLPSLTPKELIKKLKKFGFELDHTSGSHQIFRNPETGKRAVVPFHLKNLPKGTFISILREAGLSKGDIV</sequence>
<evidence type="ECO:0000256" key="5">
    <source>
        <dbReference type="ARBA" id="ARBA00022801"/>
    </source>
</evidence>
<evidence type="ECO:0000313" key="9">
    <source>
        <dbReference type="Proteomes" id="UP000316495"/>
    </source>
</evidence>
<keyword evidence="6" id="KW-0694">RNA-binding</keyword>
<keyword evidence="3" id="KW-0540">Nuclease</keyword>
<dbReference type="AlphaFoldDB" id="A0A554LPZ8"/>
<comment type="similarity">
    <text evidence="1">Belongs to the HicA mRNA interferase family.</text>
</comment>
<proteinExistence type="inferred from homology"/>
<name>A0A554LPZ8_9BACT</name>
<dbReference type="InterPro" id="IPR038570">
    <property type="entry name" value="HicA_sf"/>
</dbReference>
<reference evidence="8 9" key="1">
    <citation type="submission" date="2017-07" db="EMBL/GenBank/DDBJ databases">
        <title>Mechanisms for carbon and nitrogen cycling indicate functional differentiation within the Candidate Phyla Radiation.</title>
        <authorList>
            <person name="Danczak R.E."/>
            <person name="Johnston M.D."/>
            <person name="Kenah C."/>
            <person name="Slattery M."/>
            <person name="Wrighton K.C."/>
            <person name="Wilkins M.J."/>
        </authorList>
    </citation>
    <scope>NUCLEOTIDE SEQUENCE [LARGE SCALE GENOMIC DNA]</scope>
    <source>
        <strain evidence="8">Athens1014_28</strain>
    </source>
</reference>
<evidence type="ECO:0000256" key="7">
    <source>
        <dbReference type="ARBA" id="ARBA00023016"/>
    </source>
</evidence>
<evidence type="ECO:0008006" key="10">
    <source>
        <dbReference type="Google" id="ProtNLM"/>
    </source>
</evidence>
<dbReference type="GO" id="GO:0016787">
    <property type="term" value="F:hydrolase activity"/>
    <property type="evidence" value="ECO:0007669"/>
    <property type="project" value="UniProtKB-KW"/>
</dbReference>
<dbReference type="InterPro" id="IPR012933">
    <property type="entry name" value="HicA_mRNA_interferase"/>
</dbReference>
<dbReference type="Gene3D" id="3.30.920.30">
    <property type="entry name" value="Hypothetical protein"/>
    <property type="match status" value="1"/>
</dbReference>
<protein>
    <recommendedName>
        <fullName evidence="10">YcfA family protein</fullName>
    </recommendedName>
</protein>
<evidence type="ECO:0000256" key="3">
    <source>
        <dbReference type="ARBA" id="ARBA00022722"/>
    </source>
</evidence>
<gene>
    <name evidence="8" type="ORF">Athens101428_65</name>
</gene>
<keyword evidence="2" id="KW-1277">Toxin-antitoxin system</keyword>
<accession>A0A554LPZ8</accession>
<evidence type="ECO:0000256" key="4">
    <source>
        <dbReference type="ARBA" id="ARBA00022759"/>
    </source>
</evidence>
<organism evidence="8 9">
    <name type="scientific">Candidatus Berkelbacteria bacterium Athens1014_28</name>
    <dbReference type="NCBI Taxonomy" id="2017145"/>
    <lineage>
        <taxon>Bacteria</taxon>
        <taxon>Candidatus Berkelbacteria</taxon>
    </lineage>
</organism>
<keyword evidence="5" id="KW-0378">Hydrolase</keyword>
<evidence type="ECO:0000256" key="1">
    <source>
        <dbReference type="ARBA" id="ARBA00006620"/>
    </source>
</evidence>
<keyword evidence="4" id="KW-0255">Endonuclease</keyword>